<dbReference type="AlphaFoldDB" id="A0A378J5U4"/>
<reference evidence="3 5" key="2">
    <citation type="submission" date="2018-06" db="EMBL/GenBank/DDBJ databases">
        <authorList>
            <consortium name="Pathogen Informatics"/>
            <person name="Doyle S."/>
        </authorList>
    </citation>
    <scope>NUCLEOTIDE SEQUENCE [LARGE SCALE GENOMIC DNA]</scope>
    <source>
        <strain evidence="3 5">NCTC12388</strain>
    </source>
</reference>
<dbReference type="OrthoDB" id="5646958at2"/>
<keyword evidence="1" id="KW-0732">Signal</keyword>
<feature type="signal peptide" evidence="1">
    <location>
        <begin position="1"/>
        <end position="22"/>
    </location>
</feature>
<proteinExistence type="predicted"/>
<evidence type="ECO:0000256" key="1">
    <source>
        <dbReference type="SAM" id="SignalP"/>
    </source>
</evidence>
<keyword evidence="4" id="KW-1185">Reference proteome</keyword>
<evidence type="ECO:0000313" key="3">
    <source>
        <dbReference type="EMBL" id="STX42975.1"/>
    </source>
</evidence>
<dbReference type="EMBL" id="LNYE01000029">
    <property type="protein sequence ID" value="KTD06154.1"/>
    <property type="molecule type" value="Genomic_DNA"/>
</dbReference>
<sequence>MSVGTKLASFTATLIFAGSAFAQDVVCPDLSEIQKVGINKASRIDFQKNHYVGYSVHNYNTDSSWGFAIGPVKASSERETIEITNEILSTMSGSGRVDTRTGDVICVYQTHNPNILAIAIKDYFEVSPIRFKQFM</sequence>
<dbReference type="InterPro" id="IPR032540">
    <property type="entry name" value="DUF4949"/>
</dbReference>
<organism evidence="3 5">
    <name type="scientific">Legionella gratiana</name>
    <dbReference type="NCBI Taxonomy" id="45066"/>
    <lineage>
        <taxon>Bacteria</taxon>
        <taxon>Pseudomonadati</taxon>
        <taxon>Pseudomonadota</taxon>
        <taxon>Gammaproteobacteria</taxon>
        <taxon>Legionellales</taxon>
        <taxon>Legionellaceae</taxon>
        <taxon>Legionella</taxon>
    </lineage>
</organism>
<dbReference type="Pfam" id="PF16307">
    <property type="entry name" value="DUF4949"/>
    <property type="match status" value="1"/>
</dbReference>
<evidence type="ECO:0000313" key="4">
    <source>
        <dbReference type="Proteomes" id="UP000054691"/>
    </source>
</evidence>
<dbReference type="RefSeq" id="WP_058500022.1">
    <property type="nucleotide sequence ID" value="NZ_CAAAHW010000001.1"/>
</dbReference>
<dbReference type="Proteomes" id="UP000054691">
    <property type="component" value="Unassembled WGS sequence"/>
</dbReference>
<evidence type="ECO:0000313" key="2">
    <source>
        <dbReference type="EMBL" id="KTD06154.1"/>
    </source>
</evidence>
<reference evidence="2 4" key="1">
    <citation type="submission" date="2015-11" db="EMBL/GenBank/DDBJ databases">
        <title>Genomic analysis of 38 Legionella species identifies large and diverse effector repertoires.</title>
        <authorList>
            <person name="Burstein D."/>
            <person name="Amaro F."/>
            <person name="Zusman T."/>
            <person name="Lifshitz Z."/>
            <person name="Cohen O."/>
            <person name="Gilbert J.A."/>
            <person name="Pupko T."/>
            <person name="Shuman H.A."/>
            <person name="Segal G."/>
        </authorList>
    </citation>
    <scope>NUCLEOTIDE SEQUENCE [LARGE SCALE GENOMIC DNA]</scope>
    <source>
        <strain evidence="2 4">Lyon 8420412</strain>
    </source>
</reference>
<dbReference type="Proteomes" id="UP000254476">
    <property type="component" value="Unassembled WGS sequence"/>
</dbReference>
<gene>
    <name evidence="2" type="ORF">Lgra_2931</name>
    <name evidence="3" type="ORF">NCTC12388_00891</name>
</gene>
<accession>A0A378J5U4</accession>
<name>A0A378J5U4_9GAMM</name>
<evidence type="ECO:0000313" key="5">
    <source>
        <dbReference type="Proteomes" id="UP000254476"/>
    </source>
</evidence>
<protein>
    <submittedName>
        <fullName evidence="3">Hemin binding protein (Hbp) homolog</fullName>
    </submittedName>
</protein>
<feature type="chain" id="PRO_5016928431" evidence="1">
    <location>
        <begin position="23"/>
        <end position="135"/>
    </location>
</feature>
<dbReference type="EMBL" id="UGOB01000001">
    <property type="protein sequence ID" value="STX42975.1"/>
    <property type="molecule type" value="Genomic_DNA"/>
</dbReference>
<dbReference type="STRING" id="45066.Lgra_2931"/>